<organism evidence="4">
    <name type="scientific">Psilocybe cubensis</name>
    <name type="common">Psychedelic mushroom</name>
    <name type="synonym">Stropharia cubensis</name>
    <dbReference type="NCBI Taxonomy" id="181762"/>
    <lineage>
        <taxon>Eukaryota</taxon>
        <taxon>Fungi</taxon>
        <taxon>Dikarya</taxon>
        <taxon>Basidiomycota</taxon>
        <taxon>Agaricomycotina</taxon>
        <taxon>Agaricomycetes</taxon>
        <taxon>Agaricomycetidae</taxon>
        <taxon>Agaricales</taxon>
        <taxon>Agaricineae</taxon>
        <taxon>Strophariaceae</taxon>
        <taxon>Psilocybe</taxon>
    </lineage>
</organism>
<evidence type="ECO:0000256" key="1">
    <source>
        <dbReference type="ARBA" id="ARBA00022737"/>
    </source>
</evidence>
<gene>
    <name evidence="4" type="ORF">JR316_003775</name>
</gene>
<dbReference type="GO" id="GO:0000288">
    <property type="term" value="P:nuclear-transcribed mRNA catabolic process, deadenylation-dependent decay"/>
    <property type="evidence" value="ECO:0007669"/>
    <property type="project" value="TreeGrafter"/>
</dbReference>
<feature type="domain" description="PUM-HD" evidence="3">
    <location>
        <begin position="346"/>
        <end position="681"/>
    </location>
</feature>
<dbReference type="PROSITE" id="PS50302">
    <property type="entry name" value="PUM"/>
    <property type="match status" value="6"/>
</dbReference>
<feature type="repeat" description="Pumilio" evidence="2">
    <location>
        <begin position="366"/>
        <end position="401"/>
    </location>
</feature>
<dbReference type="AlphaFoldDB" id="A0A8H7Y3B3"/>
<dbReference type="CDD" id="cd07920">
    <property type="entry name" value="Pumilio"/>
    <property type="match status" value="1"/>
</dbReference>
<reference evidence="4" key="1">
    <citation type="submission" date="2021-02" db="EMBL/GenBank/DDBJ databases">
        <title>Psilocybe cubensis genome.</title>
        <authorList>
            <person name="Mckernan K.J."/>
            <person name="Crawford S."/>
            <person name="Trippe A."/>
            <person name="Kane L.T."/>
            <person name="Mclaughlin S."/>
        </authorList>
    </citation>
    <scope>NUCLEOTIDE SEQUENCE [LARGE SCALE GENOMIC DNA]</scope>
    <source>
        <strain evidence="4">MGC-MH-2018</strain>
    </source>
</reference>
<dbReference type="PANTHER" id="PTHR12537">
    <property type="entry name" value="RNA BINDING PROTEIN PUMILIO-RELATED"/>
    <property type="match status" value="1"/>
</dbReference>
<name>A0A8H7Y3B3_PSICU</name>
<proteinExistence type="predicted"/>
<dbReference type="SMART" id="SM00025">
    <property type="entry name" value="Pumilio"/>
    <property type="match status" value="7"/>
</dbReference>
<protein>
    <recommendedName>
        <fullName evidence="3">PUM-HD domain-containing protein</fullName>
    </recommendedName>
</protein>
<dbReference type="InterPro" id="IPR016024">
    <property type="entry name" value="ARM-type_fold"/>
</dbReference>
<dbReference type="Pfam" id="PF00806">
    <property type="entry name" value="PUF"/>
    <property type="match status" value="7"/>
</dbReference>
<dbReference type="InterPro" id="IPR033712">
    <property type="entry name" value="Pumilio_RNA-bd"/>
</dbReference>
<sequence length="681" mass="76935">MCHTDSCSESSINADKDEWQVWGPTVGSEIHYPTLRPTHDRPDNTTVPPPNIFLPHMPPPQENETGRIETSAPVASNPSPNGHIHGWFPLPPIPGFQVYPEANISPAMSPTGPHPVAYPHPNLSFRHDGQISSSLDTRIFHLGMGSSHFQLGPFPPSFPPMPVNLNLPLPDYGSYYLTPPPEPLIDFSFTFCDQFSSVPSPIAHNLVPFQPYPLLSNSAISDSHSNHIPPPHLYPTGAPGTHFVPQGHNQPHHSWTSQPMTHSLSNVTRTKGISSPFNEGFGNQKFLDAGHVNPQNVPRSLLTTTPSSAVVFSGPEAKRPSPMTHMLVSSVHRGNRKSRRPYLFTDCTTLMSDFRKNREKHWEFSEILGHVVEFSNDQHGSRFIQGKLETITDEQKQRAFEEIHPKHTEELIQNVFGNYVIQKFLDHGMMGQKDAIADVVIRRALDFSIHIYGCRVVQKLIDYVPESGHKIIIQLLEKDILTCIKNPHGNHVIQKIIQVVNPNLLTFLPSISENILDLATHSYGCRVLQRCLEYISPEYLEGLLESIHRHTIELMQDQYGNYVIQFIIEQGRAKDRNIVISKIIKNLVALSHHKYASNVCEKALVHTDSDGRHKLIQEIMTMAPDFDNTIVKMMNDHALYFWWKAINEKLYSLELNLSSLHYGKQPLRILSGKDRFYQSNG</sequence>
<accession>A0A8H7Y3B3</accession>
<evidence type="ECO:0000313" key="4">
    <source>
        <dbReference type="EMBL" id="KAG5171687.1"/>
    </source>
</evidence>
<dbReference type="InterPro" id="IPR033133">
    <property type="entry name" value="PUM-HD"/>
</dbReference>
<feature type="repeat" description="Pumilio" evidence="2">
    <location>
        <begin position="439"/>
        <end position="474"/>
    </location>
</feature>
<dbReference type="EMBL" id="JAFIQS010000003">
    <property type="protein sequence ID" value="KAG5171687.1"/>
    <property type="molecule type" value="Genomic_DNA"/>
</dbReference>
<dbReference type="PROSITE" id="PS50303">
    <property type="entry name" value="PUM_HD"/>
    <property type="match status" value="1"/>
</dbReference>
<dbReference type="GO" id="GO:0003730">
    <property type="term" value="F:mRNA 3'-UTR binding"/>
    <property type="evidence" value="ECO:0007669"/>
    <property type="project" value="TreeGrafter"/>
</dbReference>
<dbReference type="PANTHER" id="PTHR12537:SF12">
    <property type="entry name" value="MATERNAL PROTEIN PUMILIO"/>
    <property type="match status" value="1"/>
</dbReference>
<dbReference type="SUPFAM" id="SSF48371">
    <property type="entry name" value="ARM repeat"/>
    <property type="match status" value="1"/>
</dbReference>
<evidence type="ECO:0000256" key="2">
    <source>
        <dbReference type="PROSITE-ProRule" id="PRU00317"/>
    </source>
</evidence>
<feature type="repeat" description="Pumilio" evidence="2">
    <location>
        <begin position="582"/>
        <end position="617"/>
    </location>
</feature>
<keyword evidence="1" id="KW-0677">Repeat</keyword>
<dbReference type="InterPro" id="IPR011989">
    <property type="entry name" value="ARM-like"/>
</dbReference>
<dbReference type="InterPro" id="IPR001313">
    <property type="entry name" value="Pumilio_RNA-bd_rpt"/>
</dbReference>
<comment type="caution">
    <text evidence="4">The sequence shown here is derived from an EMBL/GenBank/DDBJ whole genome shotgun (WGS) entry which is preliminary data.</text>
</comment>
<feature type="repeat" description="Pumilio" evidence="2">
    <location>
        <begin position="402"/>
        <end position="438"/>
    </location>
</feature>
<dbReference type="GO" id="GO:0005737">
    <property type="term" value="C:cytoplasm"/>
    <property type="evidence" value="ECO:0007669"/>
    <property type="project" value="TreeGrafter"/>
</dbReference>
<feature type="repeat" description="Pumilio" evidence="2">
    <location>
        <begin position="510"/>
        <end position="545"/>
    </location>
</feature>
<dbReference type="Gene3D" id="1.25.10.10">
    <property type="entry name" value="Leucine-rich Repeat Variant"/>
    <property type="match status" value="1"/>
</dbReference>
<evidence type="ECO:0000259" key="3">
    <source>
        <dbReference type="PROSITE" id="PS50303"/>
    </source>
</evidence>
<feature type="repeat" description="Pumilio" evidence="2">
    <location>
        <begin position="546"/>
        <end position="581"/>
    </location>
</feature>